<keyword evidence="1" id="KW-0472">Membrane</keyword>
<dbReference type="PROSITE" id="PS51841">
    <property type="entry name" value="LTD"/>
    <property type="match status" value="1"/>
</dbReference>
<sequence length="834" mass="89340">MCKINVVRLLVLGFTAVFITTAASNQAQPAASTLLITEVYYNPPGEESEREWLEITNVGTAVLDLSSIKVGDEELAGGGEGMRRFPADAQLLPEQAVVVAQTAVGFRFLYGRNPDFELIDSDPTVPDMRNYPLWAGGDVALANGGDEVLLLDEKNQIIDSINYGEKITYFSPAVTAVFEGQSIERNPANCDTNTATDWQPQSQPTPGAVLFDDACRTPANPAELESLPPIGEIQGAGEVAARINQIVTFRGIVTGLYEDRNASGTTFYTIFMQDIPGFEDGDPATSDGIALFLGRERPTFQIGDQLRVSGLVTEFFGLTELDDNELDIAVELTDQPLPVPILVEPPAEAPALAAYFEPLEGMRVQVADSARVVGPTFSGCGFAIVAPSVNTPRIFRHVLSDPIGEVLPILYQSDQFCDAFPHVKSGDLVDGLVGPLTYNFNQFKIVQQAADPLTVTAVPLPTPSVAPQLTDNQFSIASFNMENYFDTIDDTGSDAEPKPIPLELMLKQQKLTAALTQTLGCPALVAVQEVENAALLDELTRLAAEPCGFSYVVTHLESADVRGIDLALLSDPNSVTIQSAALQQTCTILETGISDAQFSCPAGQDVLFSRPPLLVEVLVAERPLTLIINHFKSKRGGEAATAPRRLLQANHVAGLVAERLAADSEAAVIVLGDFNDYEQSPPLLALAENGNLENVLLRLPEETRYSFVFAGVSQLIDGIFVSPSLQDNVADVMIFHTNADFPDALGVDVSPEALLFKTTDHDLPLLVLQLDDLPTPQPSATASAAETAAPTPIIIEPISPPDDVASRGIWWLLAGLAVGVGGTAAFFIGRSKKS</sequence>
<keyword evidence="1" id="KW-1133">Transmembrane helix</keyword>
<name>A0A3B0V321_9ZZZZ</name>
<proteinExistence type="predicted"/>
<dbReference type="CDD" id="cd04486">
    <property type="entry name" value="YhcR_OBF_like"/>
    <property type="match status" value="1"/>
</dbReference>
<dbReference type="Gene3D" id="3.60.10.10">
    <property type="entry name" value="Endonuclease/exonuclease/phosphatase"/>
    <property type="match status" value="1"/>
</dbReference>
<evidence type="ECO:0000259" key="2">
    <source>
        <dbReference type="PROSITE" id="PS51841"/>
    </source>
</evidence>
<evidence type="ECO:0000313" key="3">
    <source>
        <dbReference type="EMBL" id="VAW37908.1"/>
    </source>
</evidence>
<protein>
    <recommendedName>
        <fullName evidence="2">LTD domain-containing protein</fullName>
    </recommendedName>
</protein>
<dbReference type="InterPro" id="IPR001322">
    <property type="entry name" value="Lamin_tail_dom"/>
</dbReference>
<dbReference type="InterPro" id="IPR005135">
    <property type="entry name" value="Endo/exonuclease/phosphatase"/>
</dbReference>
<dbReference type="AlphaFoldDB" id="A0A3B0V321"/>
<dbReference type="InterPro" id="IPR036691">
    <property type="entry name" value="Endo/exonu/phosph_ase_sf"/>
</dbReference>
<gene>
    <name evidence="3" type="ORF">MNBD_CHLOROFLEXI01-1644</name>
</gene>
<keyword evidence="1" id="KW-0812">Transmembrane</keyword>
<dbReference type="Pfam" id="PF00932">
    <property type="entry name" value="LTD"/>
    <property type="match status" value="1"/>
</dbReference>
<dbReference type="GO" id="GO:0003824">
    <property type="term" value="F:catalytic activity"/>
    <property type="evidence" value="ECO:0007669"/>
    <property type="project" value="InterPro"/>
</dbReference>
<dbReference type="SUPFAM" id="SSF56219">
    <property type="entry name" value="DNase I-like"/>
    <property type="match status" value="1"/>
</dbReference>
<organism evidence="3">
    <name type="scientific">hydrothermal vent metagenome</name>
    <dbReference type="NCBI Taxonomy" id="652676"/>
    <lineage>
        <taxon>unclassified sequences</taxon>
        <taxon>metagenomes</taxon>
        <taxon>ecological metagenomes</taxon>
    </lineage>
</organism>
<feature type="domain" description="LTD" evidence="2">
    <location>
        <begin position="21"/>
        <end position="165"/>
    </location>
</feature>
<dbReference type="EMBL" id="UOEU01000686">
    <property type="protein sequence ID" value="VAW37908.1"/>
    <property type="molecule type" value="Genomic_DNA"/>
</dbReference>
<reference evidence="3" key="1">
    <citation type="submission" date="2018-06" db="EMBL/GenBank/DDBJ databases">
        <authorList>
            <person name="Zhirakovskaya E."/>
        </authorList>
    </citation>
    <scope>NUCLEOTIDE SEQUENCE</scope>
</reference>
<dbReference type="Pfam" id="PF19580">
    <property type="entry name" value="Exo_endo_phos_3"/>
    <property type="match status" value="1"/>
</dbReference>
<dbReference type="PANTHER" id="PTHR42834">
    <property type="entry name" value="ENDONUCLEASE/EXONUCLEASE/PHOSPHATASE FAMILY PROTEIN (AFU_ORTHOLOGUE AFUA_3G09210)"/>
    <property type="match status" value="1"/>
</dbReference>
<dbReference type="PANTHER" id="PTHR42834:SF1">
    <property type="entry name" value="ENDONUCLEASE_EXONUCLEASE_PHOSPHATASE FAMILY PROTEIN (AFU_ORTHOLOGUE AFUA_3G09210)"/>
    <property type="match status" value="1"/>
</dbReference>
<feature type="transmembrane region" description="Helical" evidence="1">
    <location>
        <begin position="808"/>
        <end position="828"/>
    </location>
</feature>
<evidence type="ECO:0000256" key="1">
    <source>
        <dbReference type="SAM" id="Phobius"/>
    </source>
</evidence>
<accession>A0A3B0V321</accession>